<dbReference type="EMBL" id="BAAAZO010000003">
    <property type="protein sequence ID" value="GAA3603588.1"/>
    <property type="molecule type" value="Genomic_DNA"/>
</dbReference>
<reference evidence="3" key="1">
    <citation type="journal article" date="2019" name="Int. J. Syst. Evol. Microbiol.">
        <title>The Global Catalogue of Microorganisms (GCM) 10K type strain sequencing project: providing services to taxonomists for standard genome sequencing and annotation.</title>
        <authorList>
            <consortium name="The Broad Institute Genomics Platform"/>
            <consortium name="The Broad Institute Genome Sequencing Center for Infectious Disease"/>
            <person name="Wu L."/>
            <person name="Ma J."/>
        </authorList>
    </citation>
    <scope>NUCLEOTIDE SEQUENCE [LARGE SCALE GENOMIC DNA]</scope>
    <source>
        <strain evidence="3">JCM 16902</strain>
    </source>
</reference>
<keyword evidence="1" id="KW-1133">Transmembrane helix</keyword>
<protein>
    <submittedName>
        <fullName evidence="2">Uncharacterized protein</fullName>
    </submittedName>
</protein>
<keyword evidence="1" id="KW-0472">Membrane</keyword>
<keyword evidence="3" id="KW-1185">Reference proteome</keyword>
<sequence length="121" mass="13492">MRSLAATATHHTAALLLARAPMPAELLATGESTATSHIAAWFATTAGLLTLTALITSGYAFTCWIWPFKPCRYCHGTGKRRAPFDIRAVRIHGRCNGTGLRLRFGRRVYEYLRTEQRGTRR</sequence>
<name>A0ABP6ZAB4_9ACTN</name>
<evidence type="ECO:0000256" key="1">
    <source>
        <dbReference type="SAM" id="Phobius"/>
    </source>
</evidence>
<feature type="transmembrane region" description="Helical" evidence="1">
    <location>
        <begin position="38"/>
        <end position="66"/>
    </location>
</feature>
<evidence type="ECO:0000313" key="3">
    <source>
        <dbReference type="Proteomes" id="UP001501074"/>
    </source>
</evidence>
<keyword evidence="1" id="KW-0812">Transmembrane</keyword>
<comment type="caution">
    <text evidence="2">The sequence shown here is derived from an EMBL/GenBank/DDBJ whole genome shotgun (WGS) entry which is preliminary data.</text>
</comment>
<proteinExistence type="predicted"/>
<dbReference type="Proteomes" id="UP001501074">
    <property type="component" value="Unassembled WGS sequence"/>
</dbReference>
<gene>
    <name evidence="2" type="ORF">GCM10022223_19040</name>
</gene>
<dbReference type="RefSeq" id="WP_231487216.1">
    <property type="nucleotide sequence ID" value="NZ_BAAAZO010000003.1"/>
</dbReference>
<accession>A0ABP6ZAB4</accession>
<organism evidence="2 3">
    <name type="scientific">Kineosporia mesophila</name>
    <dbReference type="NCBI Taxonomy" id="566012"/>
    <lineage>
        <taxon>Bacteria</taxon>
        <taxon>Bacillati</taxon>
        <taxon>Actinomycetota</taxon>
        <taxon>Actinomycetes</taxon>
        <taxon>Kineosporiales</taxon>
        <taxon>Kineosporiaceae</taxon>
        <taxon>Kineosporia</taxon>
    </lineage>
</organism>
<evidence type="ECO:0000313" key="2">
    <source>
        <dbReference type="EMBL" id="GAA3603588.1"/>
    </source>
</evidence>